<dbReference type="Gene3D" id="3.40.50.300">
    <property type="entry name" value="P-loop containing nucleotide triphosphate hydrolases"/>
    <property type="match status" value="2"/>
</dbReference>
<keyword evidence="3" id="KW-0143">Chaperone</keyword>
<dbReference type="GO" id="GO:0034605">
    <property type="term" value="P:cellular response to heat"/>
    <property type="evidence" value="ECO:0007669"/>
    <property type="project" value="TreeGrafter"/>
</dbReference>
<gene>
    <name evidence="6" type="ORF">QNI22_03785</name>
</gene>
<sequence>MKILEFPLLCRRIDENTILGQIIGLDKQLVSDDIRGLTGDFSEYIEKQLQRGAYYEPEILQPSIKTLKLTIRPHYQEKQRIYPVKESIEFPVYAVHGSNEQGFFECFLPLLDKSFYFYSEKDLDKLIEHFAKDVLHNMDPGKIYSLLQSSAPWLESVTVKVPRVEQPKTKADDFSHLQMLNSVAERLPYARKNTRLVLDAAWERGEFVDKLISFLLTGKNNVLLVGNSGVGKSTIIHEAIRKIHQQEKSQEDFERHSFWRTTPARITAKAKYLGEWQENCEELVSDLVHANGIVWIENFVMLALTGGEGPEDSVAAFLTSFIRQKQLQMISEVTPEQLDVMRKLLPGFVDHFQILPVQEMNTATMLKIFDYYTAHAEKHQKVSFSHQALETVYMLLDRFVRYERFPGKAIRFLNQCVNKALQTQQSIIDPQVVIKNFSRQTGLPDILLQDDLLLDNKVLRKHFSDRIKGQDHILDKIISVIKVFKAGLNDPNKPIASMIFAGPTGVGKTATAQTLADYFFGIGQTYQPLIRLDMSEFQHPGQIYRLIGAEGKLVQFVREKPFCVVLLDEIEKAHPLIFDALLTVLDEGILIDSTGRVTDFRNSIIIMTSNLGASQRGSVGFRNYQTNDFEAGIKAFFRPEFFNRIDLILPFYALDQNTIREITLYELSHIGTRDGIKNRGLKLSYTDELVYYIAEKGFDKKYGARPLQREIERLIVAPLARLILQRPELYNQEVLIGYEKDSVVFV</sequence>
<feature type="domain" description="Clp ATPase C-terminal" evidence="5">
    <location>
        <begin position="654"/>
        <end position="745"/>
    </location>
</feature>
<dbReference type="InterPro" id="IPR019489">
    <property type="entry name" value="Clp_ATPase_C"/>
</dbReference>
<dbReference type="InterPro" id="IPR027417">
    <property type="entry name" value="P-loop_NTPase"/>
</dbReference>
<evidence type="ECO:0000259" key="5">
    <source>
        <dbReference type="SMART" id="SM01086"/>
    </source>
</evidence>
<dbReference type="AlphaFoldDB" id="A0AAE3R1T1"/>
<name>A0AAE3R1T1_9BACT</name>
<evidence type="ECO:0000259" key="4">
    <source>
        <dbReference type="SMART" id="SM00382"/>
    </source>
</evidence>
<dbReference type="InterPro" id="IPR050130">
    <property type="entry name" value="ClpA_ClpB"/>
</dbReference>
<keyword evidence="7" id="KW-1185">Reference proteome</keyword>
<dbReference type="GO" id="GO:0016887">
    <property type="term" value="F:ATP hydrolysis activity"/>
    <property type="evidence" value="ECO:0007669"/>
    <property type="project" value="InterPro"/>
</dbReference>
<organism evidence="6 7">
    <name type="scientific">Xanthocytophaga agilis</name>
    <dbReference type="NCBI Taxonomy" id="3048010"/>
    <lineage>
        <taxon>Bacteria</taxon>
        <taxon>Pseudomonadati</taxon>
        <taxon>Bacteroidota</taxon>
        <taxon>Cytophagia</taxon>
        <taxon>Cytophagales</taxon>
        <taxon>Rhodocytophagaceae</taxon>
        <taxon>Xanthocytophaga</taxon>
    </lineage>
</organism>
<dbReference type="InterPro" id="IPR001270">
    <property type="entry name" value="ClpA/B"/>
</dbReference>
<dbReference type="GO" id="GO:0005737">
    <property type="term" value="C:cytoplasm"/>
    <property type="evidence" value="ECO:0007669"/>
    <property type="project" value="TreeGrafter"/>
</dbReference>
<dbReference type="InterPro" id="IPR003593">
    <property type="entry name" value="AAA+_ATPase"/>
</dbReference>
<comment type="caution">
    <text evidence="6">The sequence shown here is derived from an EMBL/GenBank/DDBJ whole genome shotgun (WGS) entry which is preliminary data.</text>
</comment>
<dbReference type="RefSeq" id="WP_314509305.1">
    <property type="nucleotide sequence ID" value="NZ_JASJOU010000001.1"/>
</dbReference>
<dbReference type="PANTHER" id="PTHR11638:SF18">
    <property type="entry name" value="HEAT SHOCK PROTEIN 104"/>
    <property type="match status" value="1"/>
</dbReference>
<evidence type="ECO:0000256" key="1">
    <source>
        <dbReference type="ARBA" id="ARBA00022741"/>
    </source>
</evidence>
<dbReference type="Gene3D" id="1.10.8.60">
    <property type="match status" value="2"/>
</dbReference>
<dbReference type="SMART" id="SM00382">
    <property type="entry name" value="AAA"/>
    <property type="match status" value="2"/>
</dbReference>
<evidence type="ECO:0000313" key="7">
    <source>
        <dbReference type="Proteomes" id="UP001232063"/>
    </source>
</evidence>
<reference evidence="6" key="1">
    <citation type="submission" date="2023-05" db="EMBL/GenBank/DDBJ databases">
        <authorList>
            <person name="Zhang X."/>
        </authorList>
    </citation>
    <scope>NUCLEOTIDE SEQUENCE</scope>
    <source>
        <strain evidence="6">BD1B2-1</strain>
    </source>
</reference>
<dbReference type="PANTHER" id="PTHR11638">
    <property type="entry name" value="ATP-DEPENDENT CLP PROTEASE"/>
    <property type="match status" value="1"/>
</dbReference>
<protein>
    <submittedName>
        <fullName evidence="6">AAA family ATPase</fullName>
    </submittedName>
</protein>
<feature type="domain" description="AAA+ ATPase" evidence="4">
    <location>
        <begin position="494"/>
        <end position="651"/>
    </location>
</feature>
<feature type="domain" description="AAA+ ATPase" evidence="4">
    <location>
        <begin position="218"/>
        <end position="447"/>
    </location>
</feature>
<dbReference type="Proteomes" id="UP001232063">
    <property type="component" value="Unassembled WGS sequence"/>
</dbReference>
<evidence type="ECO:0000256" key="2">
    <source>
        <dbReference type="ARBA" id="ARBA00022840"/>
    </source>
</evidence>
<dbReference type="Pfam" id="PF10431">
    <property type="entry name" value="ClpB_D2-small"/>
    <property type="match status" value="1"/>
</dbReference>
<dbReference type="SMART" id="SM01086">
    <property type="entry name" value="ClpB_D2-small"/>
    <property type="match status" value="1"/>
</dbReference>
<accession>A0AAE3R1T1</accession>
<dbReference type="SUPFAM" id="SSF52540">
    <property type="entry name" value="P-loop containing nucleoside triphosphate hydrolases"/>
    <property type="match status" value="2"/>
</dbReference>
<dbReference type="GO" id="GO:0005524">
    <property type="term" value="F:ATP binding"/>
    <property type="evidence" value="ECO:0007669"/>
    <property type="project" value="UniProtKB-KW"/>
</dbReference>
<dbReference type="PRINTS" id="PR00300">
    <property type="entry name" value="CLPPROTEASEA"/>
</dbReference>
<dbReference type="EMBL" id="JASJOU010000001">
    <property type="protein sequence ID" value="MDJ1499749.1"/>
    <property type="molecule type" value="Genomic_DNA"/>
</dbReference>
<keyword evidence="2" id="KW-0067">ATP-binding</keyword>
<dbReference type="InterPro" id="IPR003959">
    <property type="entry name" value="ATPase_AAA_core"/>
</dbReference>
<proteinExistence type="predicted"/>
<evidence type="ECO:0000256" key="3">
    <source>
        <dbReference type="ARBA" id="ARBA00023186"/>
    </source>
</evidence>
<keyword evidence="1" id="KW-0547">Nucleotide-binding</keyword>
<evidence type="ECO:0000313" key="6">
    <source>
        <dbReference type="EMBL" id="MDJ1499749.1"/>
    </source>
</evidence>
<dbReference type="Pfam" id="PF07724">
    <property type="entry name" value="AAA_2"/>
    <property type="match status" value="1"/>
</dbReference>
<dbReference type="CDD" id="cd19499">
    <property type="entry name" value="RecA-like_ClpB_Hsp104-like"/>
    <property type="match status" value="1"/>
</dbReference>